<reference evidence="2" key="1">
    <citation type="submission" date="2014-08" db="EMBL/GenBank/DDBJ databases">
        <authorList>
            <person name="Senf B."/>
            <person name="Petzold A."/>
            <person name="Downie B.R."/>
            <person name="Koch P."/>
            <person name="Platzer M."/>
        </authorList>
    </citation>
    <scope>NUCLEOTIDE SEQUENCE [LARGE SCALE GENOMIC DNA]</scope>
    <source>
        <strain evidence="2">GRZ</strain>
    </source>
</reference>
<name>A0A8C6KG02_NOTFU</name>
<evidence type="ECO:0000313" key="3">
    <source>
        <dbReference type="Proteomes" id="UP000694548"/>
    </source>
</evidence>
<accession>A0A8C6KG02</accession>
<dbReference type="Proteomes" id="UP000694548">
    <property type="component" value="Chromosome sgr02"/>
</dbReference>
<dbReference type="Gene3D" id="2.60.40.10">
    <property type="entry name" value="Immunoglobulins"/>
    <property type="match status" value="1"/>
</dbReference>
<keyword evidence="3" id="KW-1185">Reference proteome</keyword>
<sequence>MHESHSTELEPHCGAEIREVKTHGELSFLGNDANKSSATDLQAPPHQEIEKPLIGLQQSELTASEHQRSSAAEMSDAAEETPAQRLDYTAWLQFDERGMVLPHSILGSLEDFRSHLETKGEKNLVRRIPTSPRDPEGVCCRDASSPVEKKLQVDIRRNALQHWDKHLRYRRKQQDELSSLLNRPVEHLLMNQGSRFREKQEQKEVLSRVMPLTHSGYGYRVGSEFWSLPQRYGDEVSGITATLTQSERGQRKPVTHVGQPSSIQKEMGVISAETHTWSRSSYLQEQCQELRDALQEVDVEKPDFSKLEVIGSGKPQTSTTRSPVREREEKEREHTEIMMEDYDLLAELDEGQLKAPPIPALRLCGQRASWTGNLVFNKGEVGITPTIFFESPTGETASSFLDLHNDGSSAIFYSWQKLPAPQSFPHLHSQKQSVCFYFNFSSAVIHPGGTQKVEFLFKSEDPGFRTELWQLNTHPVLLQGASIQLRLSGMALKQNKTSDLWLFIENKLEKTVAVKMCRSIVYGVLQNVYTAERPGPPAELYTTEEQQFHNRNPKLQYSYELIEELKKLWQKVKPGDVWDFSVDTLRQAVLSLPNEEPSSGSLGKEESLAQLSALFLQLSELTHVKHHPKATLIGQQLWRKLLDTMSGEAMRLRDVFSLPENVDDSSERKRGAWKEGRTGMRPKSIDCRSPPPDSHLEERTKRGRGKDHATKSNRGKHLERTGTKSILEANGHVDAEMMSIYTTTLHKKASHFWLFPHALLENSFICITPHSAVSCVEDAIKMTSWWFRKQRDPSFSKETLIRKGCWELLRPHKRTERRTLHELLSTPDNRSHLLHSLINKQALLGASSAHSSTEGHLAHIYRTFYFWYEYSVMYLCRCNRQNEAQAVSPDQRVPCRYRICSGAGLARGPSTADDVKVVDWLNMKLTEVKLSRYDFDWSDQICGRSLSGCSPVVQKSTLFGENMFEFLKEM</sequence>
<protein>
    <submittedName>
        <fullName evidence="2">Mycbp associated protein</fullName>
    </submittedName>
</protein>
<evidence type="ECO:0000256" key="1">
    <source>
        <dbReference type="SAM" id="MobiDB-lite"/>
    </source>
</evidence>
<reference evidence="2" key="2">
    <citation type="submission" date="2025-08" db="UniProtKB">
        <authorList>
            <consortium name="Ensembl"/>
        </authorList>
    </citation>
    <scope>IDENTIFICATION</scope>
</reference>
<feature type="region of interest" description="Disordered" evidence="1">
    <location>
        <begin position="60"/>
        <end position="81"/>
    </location>
</feature>
<dbReference type="Ensembl" id="ENSNFUT00015004627.1">
    <property type="protein sequence ID" value="ENSNFUP00015004384.1"/>
    <property type="gene ID" value="ENSNFUG00015002198.1"/>
</dbReference>
<feature type="region of interest" description="Disordered" evidence="1">
    <location>
        <begin position="309"/>
        <end position="330"/>
    </location>
</feature>
<evidence type="ECO:0000313" key="2">
    <source>
        <dbReference type="Ensembl" id="ENSNFUP00015004384.1"/>
    </source>
</evidence>
<organism evidence="2 3">
    <name type="scientific">Nothobranchius furzeri</name>
    <name type="common">Turquoise killifish</name>
    <dbReference type="NCBI Taxonomy" id="105023"/>
    <lineage>
        <taxon>Eukaryota</taxon>
        <taxon>Metazoa</taxon>
        <taxon>Chordata</taxon>
        <taxon>Craniata</taxon>
        <taxon>Vertebrata</taxon>
        <taxon>Euteleostomi</taxon>
        <taxon>Actinopterygii</taxon>
        <taxon>Neopterygii</taxon>
        <taxon>Teleostei</taxon>
        <taxon>Neoteleostei</taxon>
        <taxon>Acanthomorphata</taxon>
        <taxon>Ovalentaria</taxon>
        <taxon>Atherinomorphae</taxon>
        <taxon>Cyprinodontiformes</taxon>
        <taxon>Nothobranchiidae</taxon>
        <taxon>Nothobranchius</taxon>
    </lineage>
</organism>
<reference evidence="2" key="3">
    <citation type="submission" date="2025-09" db="UniProtKB">
        <authorList>
            <consortium name="Ensembl"/>
        </authorList>
    </citation>
    <scope>IDENTIFICATION</scope>
</reference>
<dbReference type="Pfam" id="PF14646">
    <property type="entry name" value="MYCBPAP"/>
    <property type="match status" value="1"/>
</dbReference>
<dbReference type="PANTHER" id="PTHR48421:SF1">
    <property type="entry name" value="MYCBP-ASSOCIATED PROTEIN"/>
    <property type="match status" value="1"/>
</dbReference>
<dbReference type="InterPro" id="IPR013783">
    <property type="entry name" value="Ig-like_fold"/>
</dbReference>
<dbReference type="GeneTree" id="ENSGT00640000091565"/>
<dbReference type="PANTHER" id="PTHR48421">
    <property type="entry name" value="MYCBP-ASSOCIATED PROTEIN"/>
    <property type="match status" value="1"/>
</dbReference>
<feature type="compositionally biased region" description="Basic and acidic residues" evidence="1">
    <location>
        <begin position="694"/>
        <end position="720"/>
    </location>
</feature>
<dbReference type="AlphaFoldDB" id="A0A8C6KG02"/>
<dbReference type="InterPro" id="IPR032707">
    <property type="entry name" value="MYCBPAP"/>
</dbReference>
<feature type="compositionally biased region" description="Basic and acidic residues" evidence="1">
    <location>
        <begin position="665"/>
        <end position="686"/>
    </location>
</feature>
<proteinExistence type="predicted"/>
<feature type="region of interest" description="Disordered" evidence="1">
    <location>
        <begin position="660"/>
        <end position="720"/>
    </location>
</feature>
<gene>
    <name evidence="2" type="primary">mycbpap</name>
</gene>